<comment type="subcellular location">
    <subcellularLocation>
        <location evidence="1">Nucleus</location>
    </subcellularLocation>
</comment>
<gene>
    <name evidence="9" type="ORF">CVT24_009226</name>
</gene>
<dbReference type="PANTHER" id="PTHR16684:SF11">
    <property type="entry name" value="CENTROMERE PROTEIN C"/>
    <property type="match status" value="1"/>
</dbReference>
<dbReference type="GO" id="GO:0019237">
    <property type="term" value="F:centromeric DNA binding"/>
    <property type="evidence" value="ECO:0007669"/>
    <property type="project" value="InterPro"/>
</dbReference>
<feature type="compositionally biased region" description="Acidic residues" evidence="7">
    <location>
        <begin position="182"/>
        <end position="194"/>
    </location>
</feature>
<dbReference type="InParanoid" id="A0A409Y8A8"/>
<dbReference type="Pfam" id="PF11699">
    <property type="entry name" value="CENP-C_C"/>
    <property type="match status" value="1"/>
</dbReference>
<feature type="compositionally biased region" description="Basic residues" evidence="7">
    <location>
        <begin position="374"/>
        <end position="385"/>
    </location>
</feature>
<feature type="compositionally biased region" description="Basic and acidic residues" evidence="7">
    <location>
        <begin position="541"/>
        <end position="550"/>
    </location>
</feature>
<evidence type="ECO:0000256" key="2">
    <source>
        <dbReference type="ARBA" id="ARBA00010291"/>
    </source>
</evidence>
<feature type="region of interest" description="Disordered" evidence="7">
    <location>
        <begin position="365"/>
        <end position="409"/>
    </location>
</feature>
<feature type="region of interest" description="Disordered" evidence="7">
    <location>
        <begin position="1"/>
        <end position="330"/>
    </location>
</feature>
<feature type="compositionally biased region" description="Acidic residues" evidence="7">
    <location>
        <begin position="82"/>
        <end position="95"/>
    </location>
</feature>
<dbReference type="FunFam" id="2.60.120.10:FF:000033">
    <property type="entry name" value="Centromere protein C 1"/>
    <property type="match status" value="1"/>
</dbReference>
<evidence type="ECO:0000256" key="6">
    <source>
        <dbReference type="ARBA" id="ARBA00075033"/>
    </source>
</evidence>
<dbReference type="EMBL" id="NHTK01001366">
    <property type="protein sequence ID" value="PPQ99208.1"/>
    <property type="molecule type" value="Genomic_DNA"/>
</dbReference>
<dbReference type="Gene3D" id="2.60.120.10">
    <property type="entry name" value="Jelly Rolls"/>
    <property type="match status" value="1"/>
</dbReference>
<dbReference type="SUPFAM" id="SSF51182">
    <property type="entry name" value="RmlC-like cupins"/>
    <property type="match status" value="1"/>
</dbReference>
<dbReference type="GO" id="GO:0005634">
    <property type="term" value="C:nucleus"/>
    <property type="evidence" value="ECO:0007669"/>
    <property type="project" value="UniProtKB-SubCell"/>
</dbReference>
<feature type="region of interest" description="Disordered" evidence="7">
    <location>
        <begin position="541"/>
        <end position="575"/>
    </location>
</feature>
<dbReference type="Proteomes" id="UP000284842">
    <property type="component" value="Unassembled WGS sequence"/>
</dbReference>
<feature type="compositionally biased region" description="Polar residues" evidence="7">
    <location>
        <begin position="231"/>
        <end position="242"/>
    </location>
</feature>
<sequence length="592" mass="66369">MPASARKSSISGIRRGPQKAHIPYRGDNPEVGKKTGIAVQHVERKSDGFEPFEDLIQQADGRTPPRPKNRKKSLGRARDQDADYYYDDEDGEQSMEIDSPMHHLSNMRPAHSPLTSGRRSSMRPVARTSEVNFDDIPSPRPLGSSSRHAGPGPSSLSRSTRMEDYSPEIDTTYNNDYSHMDQDDDDDDDNDDMGNDYGAQEASPPPSSRRTTFAQMDEDDDEEMDDEVDNSKTPTQSRVQANSRKRVELSPSRGQSDQDIEDDIAQGLQNVDDEPMEEDESEEEPAPPPPKKMKQKEGPKKEVIPLQNRSKKENREPPREGVRRSQREHYKPLEWWRGERYVYGRTSGSGPVLVPQIKEIVRIPKEPASQLGGTKRKRSRARSKSKTVDDGHYDIPPARPVENPEEGWDDGTEAKCVVLHYTTQEEVSRRIAWTAKMVEPKMAADHNWSFDKIFGDDDFIAAGQLIIPPQGRKPSKAAKDNTYVFYVIEGAVNFKIHNTSMILATGGMFMVPRGNMYLIENISNRDARLFFTQARKVEMNPDEQTVKQRNDAAIQKRNSVRSSSAGLPQTSKAGAASHAARAASLAAIPAKS</sequence>
<feature type="compositionally biased region" description="Acidic residues" evidence="7">
    <location>
        <begin position="271"/>
        <end position="285"/>
    </location>
</feature>
<feature type="compositionally biased region" description="Basic residues" evidence="7">
    <location>
        <begin position="65"/>
        <end position="75"/>
    </location>
</feature>
<dbReference type="PANTHER" id="PTHR16684">
    <property type="entry name" value="CENTROMERE PROTEIN C"/>
    <property type="match status" value="1"/>
</dbReference>
<keyword evidence="4" id="KW-0539">Nucleus</keyword>
<comment type="function">
    <text evidence="5">Component of the kinetochore, a multiprotein complex that assembles on centromeric DNA and attaches chromosomes to spindle microtubules, mediating chromosome segregation and sister chromatid segregation during meiosis and mitosis. Component of the inner kinetochore constitutive centromere-associated network (CCAN), which serves as a structural platform for outer kinetochore assembly.</text>
</comment>
<feature type="compositionally biased region" description="Polar residues" evidence="7">
    <location>
        <begin position="1"/>
        <end position="11"/>
    </location>
</feature>
<dbReference type="CDD" id="cd06993">
    <property type="entry name" value="cupin_CENP-C_C"/>
    <property type="match status" value="1"/>
</dbReference>
<evidence type="ECO:0000313" key="10">
    <source>
        <dbReference type="Proteomes" id="UP000284842"/>
    </source>
</evidence>
<evidence type="ECO:0000256" key="4">
    <source>
        <dbReference type="ARBA" id="ARBA00023242"/>
    </source>
</evidence>
<dbReference type="InterPro" id="IPR011051">
    <property type="entry name" value="RmlC_Cupin_sf"/>
</dbReference>
<reference evidence="9 10" key="1">
    <citation type="journal article" date="2018" name="Evol. Lett.">
        <title>Horizontal gene cluster transfer increased hallucinogenic mushroom diversity.</title>
        <authorList>
            <person name="Reynolds H.T."/>
            <person name="Vijayakumar V."/>
            <person name="Gluck-Thaler E."/>
            <person name="Korotkin H.B."/>
            <person name="Matheny P.B."/>
            <person name="Slot J.C."/>
        </authorList>
    </citation>
    <scope>NUCLEOTIDE SEQUENCE [LARGE SCALE GENOMIC DNA]</scope>
    <source>
        <strain evidence="9 10">2629</strain>
    </source>
</reference>
<dbReference type="InterPro" id="IPR014710">
    <property type="entry name" value="RmlC-like_jellyroll"/>
</dbReference>
<feature type="domain" description="Mif2/CENP-C cupin" evidence="8">
    <location>
        <begin position="449"/>
        <end position="533"/>
    </location>
</feature>
<evidence type="ECO:0000313" key="9">
    <source>
        <dbReference type="EMBL" id="PPQ99208.1"/>
    </source>
</evidence>
<feature type="compositionally biased region" description="Basic and acidic residues" evidence="7">
    <location>
        <begin position="310"/>
        <end position="330"/>
    </location>
</feature>
<proteinExistence type="inferred from homology"/>
<keyword evidence="10" id="KW-1185">Reference proteome</keyword>
<evidence type="ECO:0000259" key="8">
    <source>
        <dbReference type="Pfam" id="PF11699"/>
    </source>
</evidence>
<accession>A0A409Y8A8</accession>
<keyword evidence="3" id="KW-0238">DNA-binding</keyword>
<dbReference type="STRING" id="181874.A0A409Y8A8"/>
<dbReference type="GO" id="GO:0051315">
    <property type="term" value="P:attachment of mitotic spindle microtubules to kinetochore"/>
    <property type="evidence" value="ECO:0007669"/>
    <property type="project" value="TreeGrafter"/>
</dbReference>
<dbReference type="InterPro" id="IPR025974">
    <property type="entry name" value="Mif2/CENP-C_cupin"/>
</dbReference>
<evidence type="ECO:0000256" key="3">
    <source>
        <dbReference type="ARBA" id="ARBA00023125"/>
    </source>
</evidence>
<evidence type="ECO:0000256" key="1">
    <source>
        <dbReference type="ARBA" id="ARBA00004123"/>
    </source>
</evidence>
<name>A0A409Y8A8_9AGAR</name>
<dbReference type="GO" id="GO:0000776">
    <property type="term" value="C:kinetochore"/>
    <property type="evidence" value="ECO:0007669"/>
    <property type="project" value="InterPro"/>
</dbReference>
<evidence type="ECO:0000256" key="5">
    <source>
        <dbReference type="ARBA" id="ARBA00057947"/>
    </source>
</evidence>
<dbReference type="OrthoDB" id="1939643at2759"/>
<dbReference type="AlphaFoldDB" id="A0A409Y8A8"/>
<dbReference type="GO" id="GO:0051455">
    <property type="term" value="P:spindle attachment to meiosis I kinetochore"/>
    <property type="evidence" value="ECO:0007669"/>
    <property type="project" value="TreeGrafter"/>
</dbReference>
<feature type="compositionally biased region" description="Polar residues" evidence="7">
    <location>
        <begin position="556"/>
        <end position="570"/>
    </location>
</feature>
<feature type="compositionally biased region" description="Acidic residues" evidence="7">
    <location>
        <begin position="216"/>
        <end position="228"/>
    </location>
</feature>
<comment type="similarity">
    <text evidence="2">Belongs to the CENP-C/MIF2 family.</text>
</comment>
<evidence type="ECO:0000256" key="7">
    <source>
        <dbReference type="SAM" id="MobiDB-lite"/>
    </source>
</evidence>
<dbReference type="GO" id="GO:0051382">
    <property type="term" value="P:kinetochore assembly"/>
    <property type="evidence" value="ECO:0007669"/>
    <property type="project" value="InterPro"/>
</dbReference>
<dbReference type="InterPro" id="IPR028386">
    <property type="entry name" value="CENP-C/Mif2/cnp3"/>
</dbReference>
<organism evidence="9 10">
    <name type="scientific">Panaeolus cyanescens</name>
    <dbReference type="NCBI Taxonomy" id="181874"/>
    <lineage>
        <taxon>Eukaryota</taxon>
        <taxon>Fungi</taxon>
        <taxon>Dikarya</taxon>
        <taxon>Basidiomycota</taxon>
        <taxon>Agaricomycotina</taxon>
        <taxon>Agaricomycetes</taxon>
        <taxon>Agaricomycetidae</taxon>
        <taxon>Agaricales</taxon>
        <taxon>Agaricineae</taxon>
        <taxon>Galeropsidaceae</taxon>
        <taxon>Panaeolus</taxon>
    </lineage>
</organism>
<comment type="caution">
    <text evidence="9">The sequence shown here is derived from an EMBL/GenBank/DDBJ whole genome shotgun (WGS) entry which is preliminary data.</text>
</comment>
<protein>
    <recommendedName>
        <fullName evidence="6">CENP-C homolog</fullName>
    </recommendedName>
</protein>